<evidence type="ECO:0000256" key="4">
    <source>
        <dbReference type="ARBA" id="ARBA00022692"/>
    </source>
</evidence>
<dbReference type="PANTHER" id="PTHR11730">
    <property type="entry name" value="AMMONIUM TRANSPORTER"/>
    <property type="match status" value="1"/>
</dbReference>
<evidence type="ECO:0000256" key="5">
    <source>
        <dbReference type="ARBA" id="ARBA00022989"/>
    </source>
</evidence>
<feature type="transmembrane region" description="Helical" evidence="9">
    <location>
        <begin position="344"/>
        <end position="364"/>
    </location>
</feature>
<dbReference type="eggNOG" id="KOG0682">
    <property type="taxonomic scope" value="Eukaryota"/>
</dbReference>
<dbReference type="InterPro" id="IPR029020">
    <property type="entry name" value="Ammonium/urea_transptr"/>
</dbReference>
<dbReference type="STRING" id="280699.M1V7W3"/>
<evidence type="ECO:0000256" key="6">
    <source>
        <dbReference type="ARBA" id="ARBA00023136"/>
    </source>
</evidence>
<feature type="transmembrane region" description="Helical" evidence="9">
    <location>
        <begin position="163"/>
        <end position="183"/>
    </location>
</feature>
<dbReference type="Pfam" id="PF00909">
    <property type="entry name" value="Ammonium_transp"/>
    <property type="match status" value="1"/>
</dbReference>
<evidence type="ECO:0000256" key="8">
    <source>
        <dbReference type="SAM" id="MobiDB-lite"/>
    </source>
</evidence>
<feature type="region of interest" description="Disordered" evidence="8">
    <location>
        <begin position="548"/>
        <end position="570"/>
    </location>
</feature>
<dbReference type="EMBL" id="AP006502">
    <property type="protein sequence ID" value="BAM83445.1"/>
    <property type="molecule type" value="Genomic_DNA"/>
</dbReference>
<evidence type="ECO:0000256" key="9">
    <source>
        <dbReference type="SAM" id="Phobius"/>
    </source>
</evidence>
<dbReference type="GO" id="GO:0005886">
    <property type="term" value="C:plasma membrane"/>
    <property type="evidence" value="ECO:0007669"/>
    <property type="project" value="TreeGrafter"/>
</dbReference>
<feature type="domain" description="Ammonium transporter AmtB-like" evidence="10">
    <location>
        <begin position="38"/>
        <end position="530"/>
    </location>
</feature>
<dbReference type="AlphaFoldDB" id="M1V7W3"/>
<dbReference type="OrthoDB" id="534912at2759"/>
<reference evidence="11 12" key="2">
    <citation type="journal article" date="2007" name="BMC Biol.">
        <title>A 100%-complete sequence reveals unusually simple genomic features in the hot-spring red alga Cyanidioschyzon merolae.</title>
        <authorList>
            <person name="Nozaki H."/>
            <person name="Takano H."/>
            <person name="Misumi O."/>
            <person name="Terasawa K."/>
            <person name="Matsuzaki M."/>
            <person name="Maruyama S."/>
            <person name="Nishida K."/>
            <person name="Yagisawa F."/>
            <person name="Yoshida Y."/>
            <person name="Fujiwara T."/>
            <person name="Takio S."/>
            <person name="Tamura K."/>
            <person name="Chung S.J."/>
            <person name="Nakamura S."/>
            <person name="Kuroiwa H."/>
            <person name="Tanaka K."/>
            <person name="Sato N."/>
            <person name="Kuroiwa T."/>
        </authorList>
    </citation>
    <scope>NUCLEOTIDE SEQUENCE [LARGE SCALE GENOMIC DNA]</scope>
    <source>
        <strain evidence="11 12">10D</strain>
    </source>
</reference>
<dbReference type="PANTHER" id="PTHR11730:SF6">
    <property type="entry name" value="AMMONIUM TRANSPORTER"/>
    <property type="match status" value="1"/>
</dbReference>
<keyword evidence="5 9" id="KW-1133">Transmembrane helix</keyword>
<name>M1V7W3_CYAM1</name>
<proteinExistence type="inferred from homology"/>
<evidence type="ECO:0000256" key="2">
    <source>
        <dbReference type="ARBA" id="ARBA00005887"/>
    </source>
</evidence>
<sequence>MHYLADRFGLNADAPKLSAANQSLYFALANIVDGVNSAFLLLTAALVFCMQAGFAMLTVGSVRNKNAKNALVLNLCDACVGGVAYYVLGFGFAFAPINQALLTYDNFVTELPLSPIYKTKSNGFIAFQHFALAHMQSPLTKDAFTYLSGLSVPSGTNNGATLFLWWFQFTFCLTAASIVAGAICERVRVFAYIGFVSLMMGFVYPVISHAMWDVNGWLNVFYNKVTDPTTGHITGSFGIYGSAGSIDFAGSGVVHITGGAGAFVGALIIGPRIGRFDENGKIRPIPGHNISLIVLGGLLLWFGWFGFNPGSQLGVLSYADGGKVGSAVRGGFNLNGVPTVYSTAGQVALAAVNTLVLPAAAGITTLMITRFFYHCFDCASMVNGFILGTVAITSPCSTIPTYSALCCGIIGGFIWVFGDKLVQRLRIDDPLGAIAVHGFGGTWGIIIPGFFAKPDYVAMVYAPANGSGGVFYGYGKQLAAQLTEILYIWSFVCTVIGGYFLILKFLGLLRVSPEEEILGNDTSHHGGPAYPEDDVGLEEDLATLRSYQKSQKVDQKESGSDSPAEEPVAV</sequence>
<dbReference type="KEGG" id="cme:CYME_CMT526C"/>
<dbReference type="PROSITE" id="PS01219">
    <property type="entry name" value="AMMONIUM_TRANSP"/>
    <property type="match status" value="1"/>
</dbReference>
<reference evidence="11 12" key="1">
    <citation type="journal article" date="2004" name="Nature">
        <title>Genome sequence of the ultrasmall unicellular red alga Cyanidioschyzon merolae 10D.</title>
        <authorList>
            <person name="Matsuzaki M."/>
            <person name="Misumi O."/>
            <person name="Shin-i T."/>
            <person name="Maruyama S."/>
            <person name="Takahara M."/>
            <person name="Miyagishima S."/>
            <person name="Mori T."/>
            <person name="Nishida K."/>
            <person name="Yagisawa F."/>
            <person name="Nishida K."/>
            <person name="Yoshida Y."/>
            <person name="Nishimura Y."/>
            <person name="Nakao S."/>
            <person name="Kobayashi T."/>
            <person name="Momoyama Y."/>
            <person name="Higashiyama T."/>
            <person name="Minoda A."/>
            <person name="Sano M."/>
            <person name="Nomoto H."/>
            <person name="Oishi K."/>
            <person name="Hayashi H."/>
            <person name="Ohta F."/>
            <person name="Nishizaka S."/>
            <person name="Haga S."/>
            <person name="Miura S."/>
            <person name="Morishita T."/>
            <person name="Kabeya Y."/>
            <person name="Terasawa K."/>
            <person name="Suzuki Y."/>
            <person name="Ishii Y."/>
            <person name="Asakawa S."/>
            <person name="Takano H."/>
            <person name="Ohta N."/>
            <person name="Kuroiwa H."/>
            <person name="Tanaka K."/>
            <person name="Shimizu N."/>
            <person name="Sugano S."/>
            <person name="Sato N."/>
            <person name="Nozaki H."/>
            <person name="Ogasawara N."/>
            <person name="Kohara Y."/>
            <person name="Kuroiwa T."/>
        </authorList>
    </citation>
    <scope>NUCLEOTIDE SEQUENCE [LARGE SCALE GENOMIC DNA]</scope>
    <source>
        <strain evidence="11 12">10D</strain>
    </source>
</reference>
<feature type="transmembrane region" description="Helical" evidence="9">
    <location>
        <begin position="290"/>
        <end position="307"/>
    </location>
</feature>
<dbReference type="Proteomes" id="UP000007014">
    <property type="component" value="Chromosome 20"/>
</dbReference>
<dbReference type="SUPFAM" id="SSF111352">
    <property type="entry name" value="Ammonium transporter"/>
    <property type="match status" value="1"/>
</dbReference>
<dbReference type="GO" id="GO:0097272">
    <property type="term" value="P:ammonium homeostasis"/>
    <property type="evidence" value="ECO:0007669"/>
    <property type="project" value="TreeGrafter"/>
</dbReference>
<evidence type="ECO:0000256" key="1">
    <source>
        <dbReference type="ARBA" id="ARBA00004141"/>
    </source>
</evidence>
<feature type="transmembrane region" description="Helical" evidence="9">
    <location>
        <begin position="486"/>
        <end position="506"/>
    </location>
</feature>
<dbReference type="HOGENOM" id="CLU_000445_33_1_1"/>
<gene>
    <name evidence="11" type="ORF">CYME_CMT526C</name>
</gene>
<dbReference type="GO" id="GO:0008519">
    <property type="term" value="F:ammonium channel activity"/>
    <property type="evidence" value="ECO:0007669"/>
    <property type="project" value="InterPro"/>
</dbReference>
<evidence type="ECO:0000313" key="11">
    <source>
        <dbReference type="EMBL" id="BAM83445.1"/>
    </source>
</evidence>
<dbReference type="Gramene" id="CMT526CT">
    <property type="protein sequence ID" value="CMT526CT"/>
    <property type="gene ID" value="CMT526C"/>
</dbReference>
<keyword evidence="4 9" id="KW-0812">Transmembrane</keyword>
<dbReference type="InterPro" id="IPR018047">
    <property type="entry name" value="Ammonium_transpt_CS"/>
</dbReference>
<dbReference type="GeneID" id="16997815"/>
<accession>M1V7W3</accession>
<organism evidence="11 12">
    <name type="scientific">Cyanidioschyzon merolae (strain NIES-3377 / 10D)</name>
    <name type="common">Unicellular red alga</name>
    <dbReference type="NCBI Taxonomy" id="280699"/>
    <lineage>
        <taxon>Eukaryota</taxon>
        <taxon>Rhodophyta</taxon>
        <taxon>Bangiophyceae</taxon>
        <taxon>Cyanidiales</taxon>
        <taxon>Cyanidiaceae</taxon>
        <taxon>Cyanidioschyzon</taxon>
    </lineage>
</organism>
<feature type="transmembrane region" description="Helical" evidence="9">
    <location>
        <begin position="248"/>
        <end position="269"/>
    </location>
</feature>
<feature type="transmembrane region" description="Helical" evidence="9">
    <location>
        <begin position="399"/>
        <end position="418"/>
    </location>
</feature>
<feature type="transmembrane region" description="Helical" evidence="9">
    <location>
        <begin position="430"/>
        <end position="451"/>
    </location>
</feature>
<dbReference type="RefSeq" id="XP_005539481.1">
    <property type="nucleotide sequence ID" value="XM_005539424.1"/>
</dbReference>
<keyword evidence="3" id="KW-0813">Transport</keyword>
<dbReference type="OMA" id="FNAGSWL"/>
<evidence type="ECO:0000313" key="12">
    <source>
        <dbReference type="Proteomes" id="UP000007014"/>
    </source>
</evidence>
<dbReference type="Gene3D" id="1.10.3430.10">
    <property type="entry name" value="Ammonium transporter AmtB like domains"/>
    <property type="match status" value="1"/>
</dbReference>
<dbReference type="InterPro" id="IPR024041">
    <property type="entry name" value="NH4_transpt_AmtB-like_dom"/>
</dbReference>
<protein>
    <submittedName>
        <fullName evidence="11">Probable ammonium transporter</fullName>
    </submittedName>
</protein>
<keyword evidence="7" id="KW-0924">Ammonia transport</keyword>
<evidence type="ECO:0000259" key="10">
    <source>
        <dbReference type="Pfam" id="PF00909"/>
    </source>
</evidence>
<feature type="transmembrane region" description="Helical" evidence="9">
    <location>
        <begin position="71"/>
        <end position="95"/>
    </location>
</feature>
<keyword evidence="6 9" id="KW-0472">Membrane</keyword>
<comment type="similarity">
    <text evidence="2">Belongs to the ammonia transporter channel (TC 1.A.11.2) family.</text>
</comment>
<feature type="transmembrane region" description="Helical" evidence="9">
    <location>
        <begin position="190"/>
        <end position="212"/>
    </location>
</feature>
<evidence type="ECO:0000256" key="3">
    <source>
        <dbReference type="ARBA" id="ARBA00022448"/>
    </source>
</evidence>
<keyword evidence="12" id="KW-1185">Reference proteome</keyword>
<feature type="transmembrane region" description="Helical" evidence="9">
    <location>
        <begin position="371"/>
        <end position="393"/>
    </location>
</feature>
<comment type="subcellular location">
    <subcellularLocation>
        <location evidence="1">Membrane</location>
        <topology evidence="1">Multi-pass membrane protein</topology>
    </subcellularLocation>
</comment>
<feature type="transmembrane region" description="Helical" evidence="9">
    <location>
        <begin position="38"/>
        <end position="59"/>
    </location>
</feature>
<evidence type="ECO:0000256" key="7">
    <source>
        <dbReference type="ARBA" id="ARBA00023177"/>
    </source>
</evidence>